<gene>
    <name evidence="1" type="ORF">C6P40_003294</name>
</gene>
<name>A0A9P6WIS5_9ASCO</name>
<reference evidence="1" key="1">
    <citation type="submission" date="2020-11" db="EMBL/GenBank/DDBJ databases">
        <title>Kefir isolates.</title>
        <authorList>
            <person name="Marcisauskas S."/>
            <person name="Kim Y."/>
            <person name="Blasche S."/>
        </authorList>
    </citation>
    <scope>NUCLEOTIDE SEQUENCE</scope>
    <source>
        <strain evidence="1">Olga-1</strain>
    </source>
</reference>
<proteinExistence type="predicted"/>
<comment type="caution">
    <text evidence="1">The sequence shown here is derived from an EMBL/GenBank/DDBJ whole genome shotgun (WGS) entry which is preliminary data.</text>
</comment>
<dbReference type="AlphaFoldDB" id="A0A9P6WIS5"/>
<organism evidence="1 2">
    <name type="scientific">Pichia californica</name>
    <dbReference type="NCBI Taxonomy" id="460514"/>
    <lineage>
        <taxon>Eukaryota</taxon>
        <taxon>Fungi</taxon>
        <taxon>Dikarya</taxon>
        <taxon>Ascomycota</taxon>
        <taxon>Saccharomycotina</taxon>
        <taxon>Pichiomycetes</taxon>
        <taxon>Pichiales</taxon>
        <taxon>Pichiaceae</taxon>
        <taxon>Pichia</taxon>
    </lineage>
</organism>
<evidence type="ECO:0000313" key="2">
    <source>
        <dbReference type="Proteomes" id="UP000697127"/>
    </source>
</evidence>
<evidence type="ECO:0000313" key="1">
    <source>
        <dbReference type="EMBL" id="KAG0686833.1"/>
    </source>
</evidence>
<protein>
    <recommendedName>
        <fullName evidence="3">Cleavage/polyadenylation specificity factor A subunit N-terminal domain-containing protein</fullName>
    </recommendedName>
</protein>
<evidence type="ECO:0008006" key="3">
    <source>
        <dbReference type="Google" id="ProtNLM"/>
    </source>
</evidence>
<keyword evidence="2" id="KW-1185">Reference proteome</keyword>
<dbReference type="Proteomes" id="UP000697127">
    <property type="component" value="Unassembled WGS sequence"/>
</dbReference>
<dbReference type="EMBL" id="PUHW01000367">
    <property type="protein sequence ID" value="KAG0686833.1"/>
    <property type="molecule type" value="Genomic_DNA"/>
</dbReference>
<accession>A0A9P6WIS5</accession>
<sequence length="1155" mass="133781">MQGDNEYEMNNYWSPENIGYLKETICHSRAVIKLFHNFKIKVHNGDDYLGKYEPLIKKYEDKVPSKHLGSYKKQLIIHGNKNAELDGLWNTVEEYHHVFNLSDKHDNQIQFTEVEETKYVTLSVHKNSISINNGNCYELPFPLITAEILEATAESKEDTLVLFLIHGILLIRFTKSSTDTTDNFLPLVVDSIQSEVFEEELSSIYFNSNKNLMIISQLSKSLYFYKIKYDINGIPHTCFCNTMANSFKSFESFGSCMLTVSNSEDAFIDIRLQNDILFIVSISNFENPIIHENIMTNDFPLPEKIVHLTNINAVLILELDGTHESKIVCIDAKYRTPILKTIKTFWSQIYPYPVMDFTTIDSNNGKKSIETPSKELWAITGTGITHSITVFRFGIFSKKKDSYKLCHIPEKLYSFESNNTTYVWASSINNSILLQKDDNTRKLKPVNHMIIDEKFISHEWFDKETLCLISNHTIYFFNIKNLNFVFFLTLPQKCYLAHSFGNLFAVVYEEKKLALFRLNKDRSCTSIPVHGLSTNYSISLVNFYNSQNGLMLHVGYFNNMLSIFEENDNCNVFKLNNNIDISEALTNNHLENSNFSFIPHQIHHFDDFNFILTSKNGEYTLMKMSPLKYRSGIYGWNYTKLGDSGSIDIIYHPNSNRLFLLSKTLWELKVNISSYPERIKFKGSVSGFISACAPLPGTNMDILVSNNLELNIYELFNNFSVDVLRNKLDYPCVSMMYFQSLDIFILVSRDYMNAPSTPKLLYVEACHNKTLKTKSDINNIFDIGYYPTCLCEWKLETNSGCYYNLIVGTTKLPNGKLLFLGLKRNGNQIETSLVSSTIEDGGVTHIVYENKYNLLIYSCGKNLCYRTYSSRRSKFSRKEVIINADDFITRFNYKVIESQIYFVLFTEFFGKTEVTAKLLVNSIDDITRIHFDDEDQFDDENAYYEEVHYDECDKRGSDDNFVRIVVEDLKMSDDTYCYDALFSGNDVSTENNAIEKKLTIYQKIMNFPMTECISSFEAGYGSRISFVESFSPWLNIEDRQKALYKHFLIVTPSCQIDILKFIYIGCYDKKCISPGKYDDNDCDEYDDSGNYLFTQQFRNYSKSYTLPFCMLDETKKKKIVSSKILKDTFQENDLIEHSVGFTSPKCDFFINNIRL</sequence>